<proteinExistence type="predicted"/>
<protein>
    <recommendedName>
        <fullName evidence="5">C4-dicarboxylate ABC transporter substrate-binding protein</fullName>
    </recommendedName>
</protein>
<dbReference type="Gene3D" id="3.40.190.170">
    <property type="entry name" value="Bacterial extracellular solute-binding protein, family 7"/>
    <property type="match status" value="1"/>
</dbReference>
<sequence length="332" mass="36610">MTPVTSIALAGSLLWAGTAWMTEAQAASVTLRMVGAWAHGFSPTADIGKNFMDNVNRIGEGKVRVQYMGADDVLPPFDQPEALVNGVFDVWYGAPNYWAGVVPGGDITELSPFKTPDNGPGSKLHNYMVDLYAAKGARYIGHASGDLGVGVHYISTNFPVKSIDDIKSKKLRSAPLTRHFLKEAGAESVTLPPSEIYLAMDRGTVDGFSWPVADGFTRYGWQSVTKYMIDQPMYRSGANIVMNLDKYEALSPEIKTILDQAMAETQEWTRGWFQQNLDEQTDLMTKAGMEVVKLSPEEAERWNKVAVDSLWGYYASILSEKQISEVKALFAE</sequence>
<name>A0ABP3RDH1_9HYPH</name>
<evidence type="ECO:0000313" key="3">
    <source>
        <dbReference type="EMBL" id="GAA0604709.1"/>
    </source>
</evidence>
<dbReference type="PANTHER" id="PTHR33376">
    <property type="match status" value="1"/>
</dbReference>
<evidence type="ECO:0000256" key="2">
    <source>
        <dbReference type="SAM" id="SignalP"/>
    </source>
</evidence>
<gene>
    <name evidence="3" type="ORF">GCM10008943_20340</name>
</gene>
<dbReference type="Pfam" id="PF03480">
    <property type="entry name" value="DctP"/>
    <property type="match status" value="1"/>
</dbReference>
<keyword evidence="1 2" id="KW-0732">Signal</keyword>
<dbReference type="Proteomes" id="UP001424441">
    <property type="component" value="Unassembled WGS sequence"/>
</dbReference>
<feature type="signal peptide" evidence="2">
    <location>
        <begin position="1"/>
        <end position="26"/>
    </location>
</feature>
<dbReference type="NCBIfam" id="NF037995">
    <property type="entry name" value="TRAP_S1"/>
    <property type="match status" value="1"/>
</dbReference>
<comment type="caution">
    <text evidence="3">The sequence shown here is derived from an EMBL/GenBank/DDBJ whole genome shotgun (WGS) entry which is preliminary data.</text>
</comment>
<accession>A0ABP3RDH1</accession>
<keyword evidence="4" id="KW-1185">Reference proteome</keyword>
<feature type="chain" id="PRO_5047123544" description="C4-dicarboxylate ABC transporter substrate-binding protein" evidence="2">
    <location>
        <begin position="27"/>
        <end position="332"/>
    </location>
</feature>
<evidence type="ECO:0000313" key="4">
    <source>
        <dbReference type="Proteomes" id="UP001424441"/>
    </source>
</evidence>
<evidence type="ECO:0000256" key="1">
    <source>
        <dbReference type="ARBA" id="ARBA00022729"/>
    </source>
</evidence>
<dbReference type="InterPro" id="IPR018389">
    <property type="entry name" value="DctP_fam"/>
</dbReference>
<organism evidence="3 4">
    <name type="scientific">Paenochrobactrum glaciei</name>
    <dbReference type="NCBI Taxonomy" id="486407"/>
    <lineage>
        <taxon>Bacteria</taxon>
        <taxon>Pseudomonadati</taxon>
        <taxon>Pseudomonadota</taxon>
        <taxon>Alphaproteobacteria</taxon>
        <taxon>Hyphomicrobiales</taxon>
        <taxon>Brucellaceae</taxon>
        <taxon>Paenochrobactrum</taxon>
    </lineage>
</organism>
<reference evidence="4" key="1">
    <citation type="journal article" date="2019" name="Int. J. Syst. Evol. Microbiol.">
        <title>The Global Catalogue of Microorganisms (GCM) 10K type strain sequencing project: providing services to taxonomists for standard genome sequencing and annotation.</title>
        <authorList>
            <consortium name="The Broad Institute Genomics Platform"/>
            <consortium name="The Broad Institute Genome Sequencing Center for Infectious Disease"/>
            <person name="Wu L."/>
            <person name="Ma J."/>
        </authorList>
    </citation>
    <scope>NUCLEOTIDE SEQUENCE [LARGE SCALE GENOMIC DNA]</scope>
    <source>
        <strain evidence="4">JCM 15115</strain>
    </source>
</reference>
<dbReference type="RefSeq" id="WP_343805116.1">
    <property type="nucleotide sequence ID" value="NZ_BAAADE010000003.1"/>
</dbReference>
<dbReference type="EMBL" id="BAAADE010000003">
    <property type="protein sequence ID" value="GAA0604709.1"/>
    <property type="molecule type" value="Genomic_DNA"/>
</dbReference>
<dbReference type="InterPro" id="IPR038404">
    <property type="entry name" value="TRAP_DctP_sf"/>
</dbReference>
<dbReference type="PANTHER" id="PTHR33376:SF5">
    <property type="entry name" value="EXTRACYTOPLASMIC SOLUTE RECEPTOR PROTEIN"/>
    <property type="match status" value="1"/>
</dbReference>
<evidence type="ECO:0008006" key="5">
    <source>
        <dbReference type="Google" id="ProtNLM"/>
    </source>
</evidence>